<dbReference type="Proteomes" id="UP000035503">
    <property type="component" value="Chromosome"/>
</dbReference>
<evidence type="ECO:0000313" key="4">
    <source>
        <dbReference type="Proteomes" id="UP000035503"/>
    </source>
</evidence>
<gene>
    <name evidence="3" type="ORF">G293_01285</name>
</gene>
<proteinExistence type="predicted"/>
<dbReference type="PANTHER" id="PTHR13090">
    <property type="entry name" value="ARGININE-HYDROXYLASE NDUFAF5, MITOCHONDRIAL"/>
    <property type="match status" value="1"/>
</dbReference>
<dbReference type="OrthoDB" id="9793723at2"/>
<evidence type="ECO:0000313" key="3">
    <source>
        <dbReference type="EMBL" id="AKK19889.1"/>
    </source>
</evidence>
<dbReference type="InterPro" id="IPR050602">
    <property type="entry name" value="Malonyl-ACP_OMT"/>
</dbReference>
<dbReference type="GO" id="GO:0032259">
    <property type="term" value="P:methylation"/>
    <property type="evidence" value="ECO:0007669"/>
    <property type="project" value="UniProtKB-KW"/>
</dbReference>
<dbReference type="PANTHER" id="PTHR13090:SF1">
    <property type="entry name" value="ARGININE-HYDROXYLASE NDUFAF5, MITOCHONDRIAL"/>
    <property type="match status" value="1"/>
</dbReference>
<keyword evidence="4" id="KW-1185">Reference proteome</keyword>
<reference evidence="3 4" key="1">
    <citation type="journal article" date="2015" name="Genome Announc.">
        <title>Complete Genome Sequence of 'Candidatus Liberibacter africanus,' a Bacterium Associated with Citrus Huanglongbing.</title>
        <authorList>
            <person name="Lin H."/>
            <person name="Pietersen G."/>
            <person name="Han C."/>
            <person name="Read D.A."/>
            <person name="Lou B."/>
            <person name="Gupta G."/>
            <person name="Civerolo E.L."/>
        </authorList>
    </citation>
    <scope>NUCLEOTIDE SEQUENCE [LARGE SCALE GENOMIC DNA]</scope>
    <source>
        <strain evidence="3 4">PTSAPSY</strain>
    </source>
</reference>
<keyword evidence="2 3" id="KW-0808">Transferase</keyword>
<organism evidence="3 4">
    <name type="scientific">Candidatus Liberibacter africanus PTSAPSY</name>
    <dbReference type="NCBI Taxonomy" id="1277257"/>
    <lineage>
        <taxon>Bacteria</taxon>
        <taxon>Pseudomonadati</taxon>
        <taxon>Pseudomonadota</taxon>
        <taxon>Alphaproteobacteria</taxon>
        <taxon>Hyphomicrobiales</taxon>
        <taxon>Rhizobiaceae</taxon>
        <taxon>Liberibacter</taxon>
    </lineage>
</organism>
<accession>A0A0G3I223</accession>
<dbReference type="STRING" id="1277257.G293_01285"/>
<dbReference type="RefSeq" id="WP_047263955.1">
    <property type="nucleotide sequence ID" value="NZ_CP004021.1"/>
</dbReference>
<keyword evidence="1 3" id="KW-0489">Methyltransferase</keyword>
<dbReference type="InterPro" id="IPR029063">
    <property type="entry name" value="SAM-dependent_MTases_sf"/>
</dbReference>
<protein>
    <submittedName>
        <fullName evidence="3">SAM-dependent methyltransferase protein</fullName>
    </submittedName>
</protein>
<dbReference type="GO" id="GO:0008168">
    <property type="term" value="F:methyltransferase activity"/>
    <property type="evidence" value="ECO:0007669"/>
    <property type="project" value="UniProtKB-KW"/>
</dbReference>
<evidence type="ECO:0000256" key="2">
    <source>
        <dbReference type="ARBA" id="ARBA00022679"/>
    </source>
</evidence>
<dbReference type="EMBL" id="CP004021">
    <property type="protein sequence ID" value="AKK19889.1"/>
    <property type="molecule type" value="Genomic_DNA"/>
</dbReference>
<dbReference type="AlphaFoldDB" id="A0A0G3I223"/>
<sequence>MDILFDTKLININRLRSFRQKNFSSYFLLDRVAKELAFRLNMINQNFENALELHGITGIVGSTCMEKNNIQRMIRTEISEEFSNSKDEFITCPLEEIPLISKPIDLILSPLNIHIINDTLATLLKINHTLIPGGVFLAAIPGTGTLLELRKSLLKAETELTGGASPRIIPFMDIKSTGALIQKAGFISPIIDQDTYTVYYKSMFHLMHDLRRMGMSNPLINRSKIPPHKSLFKHASKIYTAENSDSTGNITASFSIIYVIGWKPVSKKI</sequence>
<dbReference type="KEGG" id="lau:G293_01285"/>
<dbReference type="PATRIC" id="fig|1277257.4.peg.282"/>
<name>A0A0G3I223_LIBAF</name>
<evidence type="ECO:0000256" key="1">
    <source>
        <dbReference type="ARBA" id="ARBA00022603"/>
    </source>
</evidence>
<dbReference type="Gene3D" id="3.40.50.150">
    <property type="entry name" value="Vaccinia Virus protein VP39"/>
    <property type="match status" value="1"/>
</dbReference>
<dbReference type="SUPFAM" id="SSF53335">
    <property type="entry name" value="S-adenosyl-L-methionine-dependent methyltransferases"/>
    <property type="match status" value="1"/>
</dbReference>